<name>A0A9P8L3V6_9PEZI</name>
<evidence type="ECO:0000259" key="5">
    <source>
        <dbReference type="Pfam" id="PF05920"/>
    </source>
</evidence>
<evidence type="ECO:0000313" key="6">
    <source>
        <dbReference type="EMBL" id="KAH0555797.1"/>
    </source>
</evidence>
<organism evidence="6 7">
    <name type="scientific">Trichoglossum hirsutum</name>
    <dbReference type="NCBI Taxonomy" id="265104"/>
    <lineage>
        <taxon>Eukaryota</taxon>
        <taxon>Fungi</taxon>
        <taxon>Dikarya</taxon>
        <taxon>Ascomycota</taxon>
        <taxon>Pezizomycotina</taxon>
        <taxon>Geoglossomycetes</taxon>
        <taxon>Geoglossales</taxon>
        <taxon>Geoglossaceae</taxon>
        <taxon>Trichoglossum</taxon>
    </lineage>
</organism>
<gene>
    <name evidence="6" type="ORF">GP486_006258</name>
</gene>
<reference evidence="6" key="1">
    <citation type="submission" date="2021-03" db="EMBL/GenBank/DDBJ databases">
        <title>Comparative genomics and phylogenomic investigation of the class Geoglossomycetes provide insights into ecological specialization and systematics.</title>
        <authorList>
            <person name="Melie T."/>
            <person name="Pirro S."/>
            <person name="Miller A.N."/>
            <person name="Quandt A."/>
        </authorList>
    </citation>
    <scope>NUCLEOTIDE SEQUENCE</scope>
    <source>
        <strain evidence="6">CAQ_001_2017</strain>
    </source>
</reference>
<dbReference type="Pfam" id="PF05920">
    <property type="entry name" value="Homeobox_KN"/>
    <property type="match status" value="1"/>
</dbReference>
<feature type="region of interest" description="Disordered" evidence="4">
    <location>
        <begin position="89"/>
        <end position="160"/>
    </location>
</feature>
<dbReference type="SUPFAM" id="SSF46689">
    <property type="entry name" value="Homeodomain-like"/>
    <property type="match status" value="1"/>
</dbReference>
<dbReference type="GO" id="GO:0006355">
    <property type="term" value="P:regulation of DNA-templated transcription"/>
    <property type="evidence" value="ECO:0007669"/>
    <property type="project" value="InterPro"/>
</dbReference>
<dbReference type="AlphaFoldDB" id="A0A9P8L3V6"/>
<evidence type="ECO:0000256" key="1">
    <source>
        <dbReference type="ARBA" id="ARBA00023125"/>
    </source>
</evidence>
<keyword evidence="2" id="KW-0371">Homeobox</keyword>
<feature type="compositionally biased region" description="Polar residues" evidence="4">
    <location>
        <begin position="147"/>
        <end position="158"/>
    </location>
</feature>
<dbReference type="InterPro" id="IPR008422">
    <property type="entry name" value="KN_HD"/>
</dbReference>
<evidence type="ECO:0000313" key="7">
    <source>
        <dbReference type="Proteomes" id="UP000750711"/>
    </source>
</evidence>
<keyword evidence="3" id="KW-0539">Nucleus</keyword>
<dbReference type="GO" id="GO:0003677">
    <property type="term" value="F:DNA binding"/>
    <property type="evidence" value="ECO:0007669"/>
    <property type="project" value="UniProtKB-KW"/>
</dbReference>
<dbReference type="EMBL" id="JAGHQM010001352">
    <property type="protein sequence ID" value="KAH0555797.1"/>
    <property type="molecule type" value="Genomic_DNA"/>
</dbReference>
<feature type="domain" description="KN homeodomain" evidence="5">
    <location>
        <begin position="257"/>
        <end position="285"/>
    </location>
</feature>
<keyword evidence="7" id="KW-1185">Reference proteome</keyword>
<evidence type="ECO:0000256" key="3">
    <source>
        <dbReference type="ARBA" id="ARBA00023242"/>
    </source>
</evidence>
<feature type="compositionally biased region" description="Polar residues" evidence="4">
    <location>
        <begin position="194"/>
        <end position="206"/>
    </location>
</feature>
<comment type="caution">
    <text evidence="6">The sequence shown here is derived from an EMBL/GenBank/DDBJ whole genome shotgun (WGS) entry which is preliminary data.</text>
</comment>
<dbReference type="InterPro" id="IPR001356">
    <property type="entry name" value="HD"/>
</dbReference>
<sequence length="285" mass="31282">MAISEIILRDPRTGPTLPPLHQAIPEYLTRNPRDQRNVKGGLAEILCSSPLGPSRVSPPAHFTPTPSPKRKRFQTSQVSFLASRGAIHTVDSNPASQLPPLHVSAGSERSSSGPSPTSDRLQSGISRSSSVSFIDTPRDSPGLPPISTFTSTQTSPLETQFERPSKHYALAHLDYRVSSPGFGPASSPYHHASTLPQRHTPYSNRPTVPLDRSPFCPSGPHHPAPLEMGMDYYEPSRGSKRRRGNLPKPVTDLLRSWLTDHLTHPYPTEEEKQMLMLQTGLSISQ</sequence>
<dbReference type="InterPro" id="IPR050224">
    <property type="entry name" value="TALE_homeobox"/>
</dbReference>
<protein>
    <recommendedName>
        <fullName evidence="5">KN homeodomain domain-containing protein</fullName>
    </recommendedName>
</protein>
<dbReference type="PANTHER" id="PTHR11850">
    <property type="entry name" value="HOMEOBOX PROTEIN TRANSCRIPTION FACTORS"/>
    <property type="match status" value="1"/>
</dbReference>
<proteinExistence type="predicted"/>
<feature type="region of interest" description="Disordered" evidence="4">
    <location>
        <begin position="186"/>
        <end position="209"/>
    </location>
</feature>
<accession>A0A9P8L3V6</accession>
<feature type="non-terminal residue" evidence="6">
    <location>
        <position position="285"/>
    </location>
</feature>
<dbReference type="Proteomes" id="UP000750711">
    <property type="component" value="Unassembled WGS sequence"/>
</dbReference>
<feature type="region of interest" description="Disordered" evidence="4">
    <location>
        <begin position="49"/>
        <end position="77"/>
    </location>
</feature>
<keyword evidence="1" id="KW-0238">DNA-binding</keyword>
<dbReference type="InterPro" id="IPR009057">
    <property type="entry name" value="Homeodomain-like_sf"/>
</dbReference>
<feature type="compositionally biased region" description="Low complexity" evidence="4">
    <location>
        <begin position="104"/>
        <end position="132"/>
    </location>
</feature>
<dbReference type="CDD" id="cd00086">
    <property type="entry name" value="homeodomain"/>
    <property type="match status" value="1"/>
</dbReference>
<evidence type="ECO:0000256" key="2">
    <source>
        <dbReference type="ARBA" id="ARBA00023155"/>
    </source>
</evidence>
<dbReference type="Gene3D" id="1.10.10.60">
    <property type="entry name" value="Homeodomain-like"/>
    <property type="match status" value="1"/>
</dbReference>
<evidence type="ECO:0000256" key="4">
    <source>
        <dbReference type="SAM" id="MobiDB-lite"/>
    </source>
</evidence>